<feature type="compositionally biased region" description="Polar residues" evidence="5">
    <location>
        <begin position="285"/>
        <end position="297"/>
    </location>
</feature>
<dbReference type="PROSITE" id="PS00183">
    <property type="entry name" value="UBC_1"/>
    <property type="match status" value="1"/>
</dbReference>
<feature type="compositionally biased region" description="Polar residues" evidence="5">
    <location>
        <begin position="859"/>
        <end position="868"/>
    </location>
</feature>
<feature type="compositionally biased region" description="Basic and acidic residues" evidence="5">
    <location>
        <begin position="1334"/>
        <end position="1347"/>
    </location>
</feature>
<feature type="domain" description="UBC core" evidence="7">
    <location>
        <begin position="2"/>
        <end position="148"/>
    </location>
</feature>
<evidence type="ECO:0000256" key="5">
    <source>
        <dbReference type="SAM" id="MobiDB-lite"/>
    </source>
</evidence>
<feature type="compositionally biased region" description="Low complexity" evidence="5">
    <location>
        <begin position="1402"/>
        <end position="1415"/>
    </location>
</feature>
<dbReference type="InterPro" id="IPR000608">
    <property type="entry name" value="UBC"/>
</dbReference>
<comment type="caution">
    <text evidence="8">The sequence shown here is derived from an EMBL/GenBank/DDBJ whole genome shotgun (WGS) entry which is preliminary data.</text>
</comment>
<feature type="compositionally biased region" description="Basic and acidic residues" evidence="5">
    <location>
        <begin position="1358"/>
        <end position="1381"/>
    </location>
</feature>
<feature type="compositionally biased region" description="Basic and acidic residues" evidence="5">
    <location>
        <begin position="949"/>
        <end position="962"/>
    </location>
</feature>
<gene>
    <name evidence="8" type="ORF">RDB_LOCUS9733</name>
</gene>
<protein>
    <submittedName>
        <fullName evidence="8">Uncharacterized protein</fullName>
    </submittedName>
</protein>
<feature type="compositionally biased region" description="Polar residues" evidence="5">
    <location>
        <begin position="1724"/>
        <end position="1749"/>
    </location>
</feature>
<dbReference type="PROSITE" id="PS50089">
    <property type="entry name" value="ZF_RING_2"/>
    <property type="match status" value="1"/>
</dbReference>
<organism evidence="8 9">
    <name type="scientific">Rhizoctonia solani</name>
    <dbReference type="NCBI Taxonomy" id="456999"/>
    <lineage>
        <taxon>Eukaryota</taxon>
        <taxon>Fungi</taxon>
        <taxon>Dikarya</taxon>
        <taxon>Basidiomycota</taxon>
        <taxon>Agaricomycotina</taxon>
        <taxon>Agaricomycetes</taxon>
        <taxon>Cantharellales</taxon>
        <taxon>Ceratobasidiaceae</taxon>
        <taxon>Rhizoctonia</taxon>
    </lineage>
</organism>
<feature type="compositionally biased region" description="Polar residues" evidence="5">
    <location>
        <begin position="827"/>
        <end position="839"/>
    </location>
</feature>
<dbReference type="Gene3D" id="3.10.110.10">
    <property type="entry name" value="Ubiquitin Conjugating Enzyme"/>
    <property type="match status" value="1"/>
</dbReference>
<feature type="compositionally biased region" description="Low complexity" evidence="5">
    <location>
        <begin position="404"/>
        <end position="428"/>
    </location>
</feature>
<accession>A0A8H2X5Q9</accession>
<feature type="compositionally biased region" description="Polar residues" evidence="5">
    <location>
        <begin position="768"/>
        <end position="779"/>
    </location>
</feature>
<feature type="region of interest" description="Disordered" evidence="5">
    <location>
        <begin position="1074"/>
        <end position="1141"/>
    </location>
</feature>
<dbReference type="GO" id="GO:0016740">
    <property type="term" value="F:transferase activity"/>
    <property type="evidence" value="ECO:0007669"/>
    <property type="project" value="UniProtKB-KW"/>
</dbReference>
<evidence type="ECO:0000259" key="6">
    <source>
        <dbReference type="PROSITE" id="PS50089"/>
    </source>
</evidence>
<dbReference type="SMART" id="SM00212">
    <property type="entry name" value="UBCc"/>
    <property type="match status" value="1"/>
</dbReference>
<feature type="compositionally biased region" description="Basic and acidic residues" evidence="5">
    <location>
        <begin position="1126"/>
        <end position="1141"/>
    </location>
</feature>
<feature type="region of interest" description="Disordered" evidence="5">
    <location>
        <begin position="404"/>
        <end position="455"/>
    </location>
</feature>
<dbReference type="FunFam" id="3.10.110.10:FF:000027">
    <property type="entry name" value="Ubiquitin-conjugating enzyme E2 36"/>
    <property type="match status" value="1"/>
</dbReference>
<dbReference type="Proteomes" id="UP000663861">
    <property type="component" value="Unassembled WGS sequence"/>
</dbReference>
<dbReference type="SUPFAM" id="SSF54495">
    <property type="entry name" value="UBC-like"/>
    <property type="match status" value="1"/>
</dbReference>
<dbReference type="CDD" id="cd23813">
    <property type="entry name" value="UBCc_UBE2N"/>
    <property type="match status" value="1"/>
</dbReference>
<feature type="compositionally biased region" description="Polar residues" evidence="5">
    <location>
        <begin position="536"/>
        <end position="549"/>
    </location>
</feature>
<evidence type="ECO:0000256" key="3">
    <source>
        <dbReference type="PROSITE-ProRule" id="PRU00175"/>
    </source>
</evidence>
<dbReference type="PANTHER" id="PTHR24068">
    <property type="entry name" value="UBIQUITIN-CONJUGATING ENZYME E2"/>
    <property type="match status" value="1"/>
</dbReference>
<keyword evidence="3" id="KW-0863">Zinc-finger</keyword>
<feature type="compositionally biased region" description="Low complexity" evidence="5">
    <location>
        <begin position="657"/>
        <end position="676"/>
    </location>
</feature>
<feature type="compositionally biased region" description="Polar residues" evidence="5">
    <location>
        <begin position="1640"/>
        <end position="1656"/>
    </location>
</feature>
<feature type="region of interest" description="Disordered" evidence="5">
    <location>
        <begin position="1153"/>
        <end position="1484"/>
    </location>
</feature>
<evidence type="ECO:0000313" key="8">
    <source>
        <dbReference type="EMBL" id="CAE6418607.1"/>
    </source>
</evidence>
<keyword evidence="1" id="KW-0808">Transferase</keyword>
<feature type="region of interest" description="Disordered" evidence="5">
    <location>
        <begin position="173"/>
        <end position="339"/>
    </location>
</feature>
<feature type="compositionally biased region" description="Polar residues" evidence="5">
    <location>
        <begin position="625"/>
        <end position="634"/>
    </location>
</feature>
<feature type="region of interest" description="Disordered" evidence="5">
    <location>
        <begin position="612"/>
        <end position="699"/>
    </location>
</feature>
<dbReference type="InterPro" id="IPR001841">
    <property type="entry name" value="Znf_RING"/>
</dbReference>
<feature type="domain" description="RING-type" evidence="6">
    <location>
        <begin position="1859"/>
        <end position="1892"/>
    </location>
</feature>
<dbReference type="InterPro" id="IPR016135">
    <property type="entry name" value="UBQ-conjugating_enzyme/RWD"/>
</dbReference>
<feature type="region of interest" description="Disordered" evidence="5">
    <location>
        <begin position="1585"/>
        <end position="1808"/>
    </location>
</feature>
<feature type="compositionally biased region" description="Polar residues" evidence="5">
    <location>
        <begin position="1617"/>
        <end position="1628"/>
    </location>
</feature>
<evidence type="ECO:0000259" key="7">
    <source>
        <dbReference type="PROSITE" id="PS50127"/>
    </source>
</evidence>
<feature type="compositionally biased region" description="Low complexity" evidence="5">
    <location>
        <begin position="306"/>
        <end position="324"/>
    </location>
</feature>
<feature type="region of interest" description="Disordered" evidence="5">
    <location>
        <begin position="526"/>
        <end position="571"/>
    </location>
</feature>
<feature type="compositionally biased region" description="Low complexity" evidence="5">
    <location>
        <begin position="438"/>
        <end position="455"/>
    </location>
</feature>
<keyword evidence="3" id="KW-0862">Zinc</keyword>
<feature type="compositionally biased region" description="Polar residues" evidence="5">
    <location>
        <begin position="719"/>
        <end position="759"/>
    </location>
</feature>
<dbReference type="PROSITE" id="PS50127">
    <property type="entry name" value="UBC_2"/>
    <property type="match status" value="1"/>
</dbReference>
<feature type="region of interest" description="Disordered" evidence="5">
    <location>
        <begin position="1008"/>
        <end position="1033"/>
    </location>
</feature>
<name>A0A8H2X5Q9_9AGAM</name>
<sequence>MSLPKRIIKETERLAADPAPGISASPHEDNLRYFDVTIAGPGGSPFEGGVFKLELFLPEEYPMNPPKVRFLTKIYHPNIDKLGRICLDILKDKWSPALQIRTVLLSIQALLSAPNPDDPLATDVAKHYKENEPDAIRVTMSGSTAAPFYSLPYTPTMNSHLADSSYGSENNTYLTNSIGAGPSTQTNGNVNGENTPGSTKRPFPWASSESERDKRPRSGSGNVTATDDAEETMSTDESAYVSAAESPNPHFSRSPTRAEWPLSVVDESERASTSAPRIPTPAALRSSSPLQLPNLPQSGFRPVSPPTTTTTTNPPLRLALAPRPSSTTHNVTTEQPRTQPLDLGWLTQQLDEALPPHRDRAFSLSFGSASVDSALPLPQHSRAGSTRVPLPWVDIEGDSSLLGPGSLSASLGPESSLGLGESSASSPGVASTIRSEHSPPTTTAHSPPTATTRRPLSLNLRNFPLVPSPDSPASAFPTSASPRTSAFDLAVTPPGSALPSFVARMMEVDSPVHGGGDSYISSQAETYIPSDRTENYFPSPSRTEAYTSAPQPQPQPETYIPPPNQPESYTQSDEAYIASPPQAENDAASIDALGRFMRQDESNRVEFVRQSHVRQEQGSGFARQEQASGFTHQNEAGGFAHQDGASGFTHSTESARPIQQSGSAAASPSVSPNQAPTGVAVGSYFPAPEPHERQRVARRPLSMGGQFELLRHGHDHARNGSTEQVPRSGQIEQPSRNANSGQVPRSTHAEQVSRNSQPSREQDHARVQPSQDSSNTIGSIYSRRLTESGISFPSRPSDSGASLPSFRATVSPEPGRMSWSDLFASRTPGTPETGLSTRGSEVAMSARSEMGMSARSEAESSTRGSEATMSMRESGISVGTRTDTMAGTRVSEISRASDATTDARTEASRSTGADLGIGTRGGTDSGTSTSRAGVRSALTRAVRLSEGPPRLHLDSLPREDRAGATNLSRTPPAPDSHPAVWFEDSASRPRRTSSTRWTDLFPEPAAAPVPIVPRPTNRTRMPPPVSISSTDSTVFDPLTGMSWNRSSQAVPEPPSATYDAADSLARYQTFAQSIDEIRRSPPLPQQTAPPDSMGWGENGSNRSSWAFPRHEPLQYEPHPPPQTDGDWLREWESQRDRRSRAVREDYIRRRDTDYASNDRRHNAEYVSNDEAPRPPPLAQLNDTQAVWPDFMGRPRPRPRPMTRASLVATGFADSDLWPESDGSNNRLWGEIPPRPSRRAEVLPARTNDLDTPMQFLPNTHEGGIFTESPPSLVEDFSDSGPYPESISGIAQPPPPPPRPDPVNFRSASRVLRASLVDTSRRTSDGPSRSIPLAEPERTRVSSRERWEPPLSRSQVQLERVRQLLHRSSDSRDRESSRRHPPDSPAQPHRRSFLSPLDNEIPSSTISSDSRRSSMSGVAWPRPGATETLPPRPFSLHEGDRPEWPLPDTSSRNNAPTHALMRASSLRGRRRRTLLPESASRRDSTGFLHSMNNALNQVESGLLHMNRELNALADEEGDHMRRYVPQNESEPMRPHSPARSGPHMDWAFEPTQRNPTPPPTLPPFEFVTAQRNSGWPAERYNHLSGETSGLGLDLPVEYPARRTPTRGPEYFEQRQSVRDSSSTRGTRASSYAHEGAWRSSGGPSNEWWSNDASSPNLPTHMPLRDRLLFRPSGSGHPSVAVPRQPEPVNSRGNNMGSSMQAQPPSATFGRLHRRRLSPPAPPHQPSVSSSLLRPFANQNNSSSPTRSYASRFSHFLPRRNSGRGSGGGGGGGSSDDNDEWHHAEQATRRFFLRPRGRTRPTPTNGDYMRDDEFDDSYEGLLRLAARIGEAKPRGTPSEVIRSMLSCRYADSPGARAEARCPICLDDYAPDDIVTVVKRCSHWFHRECVQQWLR</sequence>
<feature type="active site" description="Glycyl thioester intermediate" evidence="4">
    <location>
        <position position="86"/>
    </location>
</feature>
<feature type="compositionally biased region" description="Pro residues" evidence="5">
    <location>
        <begin position="1291"/>
        <end position="1300"/>
    </location>
</feature>
<dbReference type="Pfam" id="PF00179">
    <property type="entry name" value="UQ_con"/>
    <property type="match status" value="1"/>
</dbReference>
<keyword evidence="2" id="KW-0833">Ubl conjugation pathway</keyword>
<evidence type="ECO:0000256" key="1">
    <source>
        <dbReference type="ARBA" id="ARBA00022679"/>
    </source>
</evidence>
<evidence type="ECO:0000256" key="2">
    <source>
        <dbReference type="ARBA" id="ARBA00022786"/>
    </source>
</evidence>
<feature type="compositionally biased region" description="Gly residues" evidence="5">
    <location>
        <begin position="1762"/>
        <end position="1772"/>
    </location>
</feature>
<dbReference type="Pfam" id="PF13639">
    <property type="entry name" value="zf-RING_2"/>
    <property type="match status" value="1"/>
</dbReference>
<feature type="compositionally biased region" description="Pro residues" evidence="5">
    <location>
        <begin position="551"/>
        <end position="565"/>
    </location>
</feature>
<feature type="compositionally biased region" description="Polar residues" evidence="5">
    <location>
        <begin position="173"/>
        <end position="198"/>
    </location>
</feature>
<dbReference type="InterPro" id="IPR023313">
    <property type="entry name" value="UBQ-conjugating_AS"/>
</dbReference>
<proteinExistence type="predicted"/>
<evidence type="ECO:0000256" key="4">
    <source>
        <dbReference type="PROSITE-ProRule" id="PRU10133"/>
    </source>
</evidence>
<feature type="region of interest" description="Disordered" evidence="5">
    <location>
        <begin position="716"/>
        <end position="996"/>
    </location>
</feature>
<feature type="compositionally biased region" description="Basic and acidic residues" evidence="5">
    <location>
        <begin position="1153"/>
        <end position="1163"/>
    </location>
</feature>
<feature type="compositionally biased region" description="Polar residues" evidence="5">
    <location>
        <begin position="325"/>
        <end position="338"/>
    </location>
</feature>
<reference evidence="8" key="1">
    <citation type="submission" date="2021-01" db="EMBL/GenBank/DDBJ databases">
        <authorList>
            <person name="Kaushik A."/>
        </authorList>
    </citation>
    <scope>NUCLEOTIDE SEQUENCE</scope>
    <source>
        <strain evidence="8">AG4-RS23</strain>
    </source>
</reference>
<dbReference type="GO" id="GO:0008270">
    <property type="term" value="F:zinc ion binding"/>
    <property type="evidence" value="ECO:0007669"/>
    <property type="project" value="UniProtKB-KW"/>
</dbReference>
<keyword evidence="3" id="KW-0479">Metal-binding</keyword>
<feature type="region of interest" description="Disordered" evidence="5">
    <location>
        <begin position="1525"/>
        <end position="1559"/>
    </location>
</feature>
<dbReference type="Gene3D" id="3.30.40.10">
    <property type="entry name" value="Zinc/RING finger domain, C3HC4 (zinc finger)"/>
    <property type="match status" value="1"/>
</dbReference>
<dbReference type="EMBL" id="CAJMWY010000153">
    <property type="protein sequence ID" value="CAE6418607.1"/>
    <property type="molecule type" value="Genomic_DNA"/>
</dbReference>
<evidence type="ECO:0000313" key="9">
    <source>
        <dbReference type="Proteomes" id="UP000663861"/>
    </source>
</evidence>
<feature type="compositionally biased region" description="Polar residues" evidence="5">
    <location>
        <begin position="1689"/>
        <end position="1704"/>
    </location>
</feature>
<feature type="compositionally biased region" description="Polar residues" evidence="5">
    <location>
        <begin position="788"/>
        <end position="802"/>
    </location>
</feature>
<dbReference type="InterPro" id="IPR013083">
    <property type="entry name" value="Znf_RING/FYVE/PHD"/>
</dbReference>
<dbReference type="SUPFAM" id="SSF57850">
    <property type="entry name" value="RING/U-box"/>
    <property type="match status" value="1"/>
</dbReference>